<evidence type="ECO:0000259" key="4">
    <source>
        <dbReference type="Pfam" id="PF14368"/>
    </source>
</evidence>
<comment type="caution">
    <text evidence="5">The sequence shown here is derived from an EMBL/GenBank/DDBJ whole genome shotgun (WGS) entry which is preliminary data.</text>
</comment>
<dbReference type="Gene3D" id="1.10.110.10">
    <property type="entry name" value="Plant lipid-transfer and hydrophobic proteins"/>
    <property type="match status" value="1"/>
</dbReference>
<proteinExistence type="predicted"/>
<feature type="domain" description="Bifunctional inhibitor/plant lipid transfer protein/seed storage helical" evidence="4">
    <location>
        <begin position="14"/>
        <end position="74"/>
    </location>
</feature>
<dbReference type="AlphaFoldDB" id="A0A5N6PGH9"/>
<evidence type="ECO:0000313" key="6">
    <source>
        <dbReference type="Proteomes" id="UP000326396"/>
    </source>
</evidence>
<protein>
    <recommendedName>
        <fullName evidence="4">Bifunctional inhibitor/plant lipid transfer protein/seed storage helical domain-containing protein</fullName>
    </recommendedName>
</protein>
<evidence type="ECO:0000256" key="3">
    <source>
        <dbReference type="SAM" id="SignalP"/>
    </source>
</evidence>
<accession>A0A5N6PGH9</accession>
<dbReference type="InterPro" id="IPR033872">
    <property type="entry name" value="nsLTP2"/>
</dbReference>
<keyword evidence="2" id="KW-0446">Lipid-binding</keyword>
<name>A0A5N6PGH9_9ASTR</name>
<dbReference type="GO" id="GO:0006869">
    <property type="term" value="P:lipid transport"/>
    <property type="evidence" value="ECO:0007669"/>
    <property type="project" value="InterPro"/>
</dbReference>
<sequence>MISKMKMGYGSWVMVITILMVMQVNIGMAKDCDPRRLVPCLGFIMGNTSPPPDSECCNSLHAQNECLCSYVKNPAYATILRLPGAKKEELFEIYGKTLDVFE</sequence>
<dbReference type="InterPro" id="IPR036312">
    <property type="entry name" value="Bifun_inhib/LTP/seed_sf"/>
</dbReference>
<reference evidence="5 6" key="1">
    <citation type="submission" date="2019-05" db="EMBL/GenBank/DDBJ databases">
        <title>Mikania micrantha, genome provides insights into the molecular mechanism of rapid growth.</title>
        <authorList>
            <person name="Liu B."/>
        </authorList>
    </citation>
    <scope>NUCLEOTIDE SEQUENCE [LARGE SCALE GENOMIC DNA]</scope>
    <source>
        <strain evidence="5">NLD-2019</strain>
        <tissue evidence="5">Leaf</tissue>
    </source>
</reference>
<keyword evidence="3" id="KW-0732">Signal</keyword>
<dbReference type="SUPFAM" id="SSF47699">
    <property type="entry name" value="Bifunctional inhibitor/lipid-transfer protein/seed storage 2S albumin"/>
    <property type="match status" value="1"/>
</dbReference>
<dbReference type="InterPro" id="IPR016140">
    <property type="entry name" value="Bifunc_inhib/LTP/seed_store"/>
</dbReference>
<keyword evidence="6" id="KW-1185">Reference proteome</keyword>
<evidence type="ECO:0000256" key="2">
    <source>
        <dbReference type="ARBA" id="ARBA00023121"/>
    </source>
</evidence>
<dbReference type="PANTHER" id="PTHR33214:SF69">
    <property type="entry name" value="BIFUNCTIONAL INHIBITOR_LIPID-TRANSFER PROTEIN_SEED STORAGE 2S ALBUMIN SUPERFAMILY PROTEIN"/>
    <property type="match status" value="1"/>
</dbReference>
<dbReference type="Proteomes" id="UP000326396">
    <property type="component" value="Linkage Group LG12"/>
</dbReference>
<organism evidence="5 6">
    <name type="scientific">Mikania micrantha</name>
    <name type="common">bitter vine</name>
    <dbReference type="NCBI Taxonomy" id="192012"/>
    <lineage>
        <taxon>Eukaryota</taxon>
        <taxon>Viridiplantae</taxon>
        <taxon>Streptophyta</taxon>
        <taxon>Embryophyta</taxon>
        <taxon>Tracheophyta</taxon>
        <taxon>Spermatophyta</taxon>
        <taxon>Magnoliopsida</taxon>
        <taxon>eudicotyledons</taxon>
        <taxon>Gunneridae</taxon>
        <taxon>Pentapetalae</taxon>
        <taxon>asterids</taxon>
        <taxon>campanulids</taxon>
        <taxon>Asterales</taxon>
        <taxon>Asteraceae</taxon>
        <taxon>Asteroideae</taxon>
        <taxon>Heliantheae alliance</taxon>
        <taxon>Eupatorieae</taxon>
        <taxon>Mikania</taxon>
    </lineage>
</organism>
<dbReference type="EMBL" id="SZYD01000004">
    <property type="protein sequence ID" value="KAD6453121.1"/>
    <property type="molecule type" value="Genomic_DNA"/>
</dbReference>
<dbReference type="Pfam" id="PF14368">
    <property type="entry name" value="LTP_2"/>
    <property type="match status" value="1"/>
</dbReference>
<evidence type="ECO:0000256" key="1">
    <source>
        <dbReference type="ARBA" id="ARBA00022448"/>
    </source>
</evidence>
<dbReference type="PANTHER" id="PTHR33214">
    <property type="entry name" value="BIFUNCTIONAL INHIBITOR/LIPID-TRANSFER PROTEIN/SEED STORAGE 2S ALBUMIN SUPERFAMILY PROTEIN"/>
    <property type="match status" value="1"/>
</dbReference>
<evidence type="ECO:0000313" key="5">
    <source>
        <dbReference type="EMBL" id="KAD6453121.1"/>
    </source>
</evidence>
<dbReference type="GO" id="GO:0008289">
    <property type="term" value="F:lipid binding"/>
    <property type="evidence" value="ECO:0007669"/>
    <property type="project" value="UniProtKB-KW"/>
</dbReference>
<feature type="signal peptide" evidence="3">
    <location>
        <begin position="1"/>
        <end position="29"/>
    </location>
</feature>
<feature type="chain" id="PRO_5024358887" description="Bifunctional inhibitor/plant lipid transfer protein/seed storage helical domain-containing protein" evidence="3">
    <location>
        <begin position="30"/>
        <end position="102"/>
    </location>
</feature>
<dbReference type="OrthoDB" id="665742at2759"/>
<gene>
    <name evidence="5" type="ORF">E3N88_07826</name>
</gene>
<keyword evidence="1" id="KW-0813">Transport</keyword>